<sequence length="184" mass="20834">MRSAALRIAVLYTLAGVLWISLSDRILLALRGTANVEFLLFMSSAKGWLYVIITGLMLYKLIKTHTAELAESEQQYRSYFEEAPYPQWIVDRKNLLIKAVNCAAVNNYGFARDEFLKMSALDICQKPNINDSIMIFRELQPGMNDVGQSEHLKKDGSKIIVTLKIQMLKKGFNNDVLVTAELVV</sequence>
<reference evidence="2" key="1">
    <citation type="submission" date="2020-10" db="EMBL/GenBank/DDBJ databases">
        <title>Mucilaginibacter mali sp. nov., isolated from rhizosphere soil of apple orchard.</title>
        <authorList>
            <person name="Lee J.-S."/>
            <person name="Kim H.S."/>
            <person name="Kim J.-S."/>
        </authorList>
    </citation>
    <scope>NUCLEOTIDE SEQUENCE</scope>
    <source>
        <strain evidence="2">KCTC 22746</strain>
    </source>
</reference>
<keyword evidence="1" id="KW-0812">Transmembrane</keyword>
<evidence type="ECO:0000313" key="3">
    <source>
        <dbReference type="Proteomes" id="UP000622475"/>
    </source>
</evidence>
<dbReference type="NCBIfam" id="TIGR00229">
    <property type="entry name" value="sensory_box"/>
    <property type="match status" value="1"/>
</dbReference>
<protein>
    <submittedName>
        <fullName evidence="2">PAS domain S-box protein</fullName>
    </submittedName>
</protein>
<dbReference type="EMBL" id="JADFFL010000004">
    <property type="protein sequence ID" value="MBE9662670.1"/>
    <property type="molecule type" value="Genomic_DNA"/>
</dbReference>
<dbReference type="SUPFAM" id="SSF55785">
    <property type="entry name" value="PYP-like sensor domain (PAS domain)"/>
    <property type="match status" value="1"/>
</dbReference>
<keyword evidence="1" id="KW-0472">Membrane</keyword>
<proteinExistence type="predicted"/>
<dbReference type="Gene3D" id="3.30.450.20">
    <property type="entry name" value="PAS domain"/>
    <property type="match status" value="1"/>
</dbReference>
<keyword evidence="3" id="KW-1185">Reference proteome</keyword>
<comment type="caution">
    <text evidence="2">The sequence shown here is derived from an EMBL/GenBank/DDBJ whole genome shotgun (WGS) entry which is preliminary data.</text>
</comment>
<accession>A0A929L231</accession>
<organism evidence="2 3">
    <name type="scientific">Mucilaginibacter myungsuensis</name>
    <dbReference type="NCBI Taxonomy" id="649104"/>
    <lineage>
        <taxon>Bacteria</taxon>
        <taxon>Pseudomonadati</taxon>
        <taxon>Bacteroidota</taxon>
        <taxon>Sphingobacteriia</taxon>
        <taxon>Sphingobacteriales</taxon>
        <taxon>Sphingobacteriaceae</taxon>
        <taxon>Mucilaginibacter</taxon>
    </lineage>
</organism>
<evidence type="ECO:0000313" key="2">
    <source>
        <dbReference type="EMBL" id="MBE9662670.1"/>
    </source>
</evidence>
<feature type="transmembrane region" description="Helical" evidence="1">
    <location>
        <begin position="39"/>
        <end position="59"/>
    </location>
</feature>
<dbReference type="InterPro" id="IPR000014">
    <property type="entry name" value="PAS"/>
</dbReference>
<dbReference type="AlphaFoldDB" id="A0A929L231"/>
<dbReference type="RefSeq" id="WP_194111883.1">
    <property type="nucleotide sequence ID" value="NZ_JADFFL010000004.1"/>
</dbReference>
<dbReference type="Proteomes" id="UP000622475">
    <property type="component" value="Unassembled WGS sequence"/>
</dbReference>
<gene>
    <name evidence="2" type="ORF">IRJ16_12325</name>
</gene>
<name>A0A929L231_9SPHI</name>
<keyword evidence="1" id="KW-1133">Transmembrane helix</keyword>
<evidence type="ECO:0000256" key="1">
    <source>
        <dbReference type="SAM" id="Phobius"/>
    </source>
</evidence>
<dbReference type="InterPro" id="IPR035965">
    <property type="entry name" value="PAS-like_dom_sf"/>
</dbReference>